<evidence type="ECO:0000256" key="1">
    <source>
        <dbReference type="ARBA" id="ARBA00022603"/>
    </source>
</evidence>
<dbReference type="GO" id="GO:0008170">
    <property type="term" value="F:N-methyltransferase activity"/>
    <property type="evidence" value="ECO:0007669"/>
    <property type="project" value="InterPro"/>
</dbReference>
<keyword evidence="2" id="KW-0808">Transferase</keyword>
<evidence type="ECO:0000313" key="4">
    <source>
        <dbReference type="EMBL" id="GBF82848.1"/>
    </source>
</evidence>
<dbReference type="EMBL" id="BDQK01000017">
    <property type="protein sequence ID" value="GBF82848.1"/>
    <property type="molecule type" value="Genomic_DNA"/>
</dbReference>
<feature type="domain" description="DNA methylase N-4/N-6" evidence="3">
    <location>
        <begin position="25"/>
        <end position="89"/>
    </location>
</feature>
<protein>
    <submittedName>
        <fullName evidence="4">Modification methylase</fullName>
    </submittedName>
</protein>
<dbReference type="InterPro" id="IPR029063">
    <property type="entry name" value="SAM-dependent_MTases_sf"/>
</dbReference>
<evidence type="ECO:0000256" key="2">
    <source>
        <dbReference type="ARBA" id="ARBA00022679"/>
    </source>
</evidence>
<gene>
    <name evidence="4" type="ORF">AsFPU1_4282</name>
</gene>
<comment type="caution">
    <text evidence="4">The sequence shown here is derived from an EMBL/GenBank/DDBJ whole genome shotgun (WGS) entry which is preliminary data.</text>
</comment>
<sequence>MLLENKYSHLFEETNEYNRKIVSFQGNKGKNIHGWFKYKEGFSEELVKNLIKKFGIKSGDTLLEPFCGSGTTLLVAKSLGINAIGFEILPICHLIWQAKSKIAQYNLQELEKIIKLIEINIPQQVDLTFPHLKITQFAFSQEIENDLMFYYQWIENLDISQETRILLKMILMSILEEVSYTRKDGQYLRWDYRSEKIQQRNQTRLIQNKKNIKIFNKGDIPSVKESLVKSLNIVFDDIKFSKMSNLMDDKSKQDFIQGSVLDLLPTIEDEKFSGVISSPPYCNRYDYTRTYGLELAYLGINEQEIRQLRQNQLSCTVENRSKLESLEKLYTSLGQHHRFLYCQKILNESKAFQEINNALEKRWERGEVNNKGIVLMVKDYLIELTFVILEMYRTCKKGTYVILVNDLVKYSGEIIPIDTFFTEIAEKIGFSPITIYILPQRKGNSSQQMGKFGRTALRKSITVWQKE</sequence>
<dbReference type="Proteomes" id="UP000287247">
    <property type="component" value="Unassembled WGS sequence"/>
</dbReference>
<evidence type="ECO:0000313" key="5">
    <source>
        <dbReference type="Proteomes" id="UP000287247"/>
    </source>
</evidence>
<reference evidence="5" key="1">
    <citation type="submission" date="2017-05" db="EMBL/GenBank/DDBJ databases">
        <title>Physiological properties and genetic analysis related to exopolysaccharide production of fresh-water unicellular cyanobacterium Aphanothece sacrum, Suizenji Nori, that has been cultured as a food source in Japan.</title>
        <authorList>
            <person name="Kanesaki Y."/>
            <person name="Yoshikawa S."/>
            <person name="Ohki K."/>
        </authorList>
    </citation>
    <scope>NUCLEOTIDE SEQUENCE [LARGE SCALE GENOMIC DNA]</scope>
    <source>
        <strain evidence="5">FPU1</strain>
    </source>
</reference>
<dbReference type="AlphaFoldDB" id="A0A401INP3"/>
<proteinExistence type="predicted"/>
<dbReference type="RefSeq" id="WP_174715392.1">
    <property type="nucleotide sequence ID" value="NZ_BDQK01000017.1"/>
</dbReference>
<dbReference type="InterPro" id="IPR002941">
    <property type="entry name" value="DNA_methylase_N4/N6"/>
</dbReference>
<dbReference type="SUPFAM" id="SSF53335">
    <property type="entry name" value="S-adenosyl-L-methionine-dependent methyltransferases"/>
    <property type="match status" value="2"/>
</dbReference>
<organism evidence="4 5">
    <name type="scientific">Aphanothece sacrum FPU1</name>
    <dbReference type="NCBI Taxonomy" id="1920663"/>
    <lineage>
        <taxon>Bacteria</taxon>
        <taxon>Bacillati</taxon>
        <taxon>Cyanobacteriota</taxon>
        <taxon>Cyanophyceae</taxon>
        <taxon>Oscillatoriophycideae</taxon>
        <taxon>Chroococcales</taxon>
        <taxon>Aphanothecaceae</taxon>
        <taxon>Aphanothece</taxon>
    </lineage>
</organism>
<dbReference type="GO" id="GO:0032259">
    <property type="term" value="P:methylation"/>
    <property type="evidence" value="ECO:0007669"/>
    <property type="project" value="UniProtKB-KW"/>
</dbReference>
<evidence type="ECO:0000259" key="3">
    <source>
        <dbReference type="Pfam" id="PF01555"/>
    </source>
</evidence>
<dbReference type="Pfam" id="PF01555">
    <property type="entry name" value="N6_N4_Mtase"/>
    <property type="match status" value="1"/>
</dbReference>
<dbReference type="GO" id="GO:0003677">
    <property type="term" value="F:DNA binding"/>
    <property type="evidence" value="ECO:0007669"/>
    <property type="project" value="InterPro"/>
</dbReference>
<dbReference type="Gene3D" id="3.40.50.150">
    <property type="entry name" value="Vaccinia Virus protein VP39"/>
    <property type="match status" value="2"/>
</dbReference>
<keyword evidence="1 4" id="KW-0489">Methyltransferase</keyword>
<keyword evidence="5" id="KW-1185">Reference proteome</keyword>
<accession>A0A401INP3</accession>
<name>A0A401INP3_APHSA</name>